<protein>
    <recommendedName>
        <fullName evidence="3">PhoD-like phosphatase metallophosphatase domain-containing protein</fullName>
    </recommendedName>
</protein>
<keyword evidence="2" id="KW-1185">Reference proteome</keyword>
<accession>A0A2G1UNJ2</accession>
<comment type="caution">
    <text evidence="1">The sequence shown here is derived from an EMBL/GenBank/DDBJ whole genome shotgun (WGS) entry which is preliminary data.</text>
</comment>
<dbReference type="InterPro" id="IPR018946">
    <property type="entry name" value="PhoD-like_MPP"/>
</dbReference>
<name>A0A2G1UNJ2_9GAMM</name>
<dbReference type="PANTHER" id="PTHR37031">
    <property type="entry name" value="METALLOPHOSPHATASE BINDING DOMAIN PROTEIN"/>
    <property type="match status" value="1"/>
</dbReference>
<organism evidence="1 2">
    <name type="scientific">Marinobacter profundi</name>
    <dbReference type="NCBI Taxonomy" id="2666256"/>
    <lineage>
        <taxon>Bacteria</taxon>
        <taxon>Pseudomonadati</taxon>
        <taxon>Pseudomonadota</taxon>
        <taxon>Gammaproteobacteria</taxon>
        <taxon>Pseudomonadales</taxon>
        <taxon>Marinobacteraceae</taxon>
        <taxon>Marinobacter</taxon>
    </lineage>
</organism>
<dbReference type="InterPro" id="IPR038607">
    <property type="entry name" value="PhoD-like_sf"/>
</dbReference>
<evidence type="ECO:0000313" key="1">
    <source>
        <dbReference type="EMBL" id="PHQ16042.1"/>
    </source>
</evidence>
<dbReference type="InterPro" id="IPR029052">
    <property type="entry name" value="Metallo-depent_PP-like"/>
</dbReference>
<dbReference type="SUPFAM" id="SSF56300">
    <property type="entry name" value="Metallo-dependent phosphatases"/>
    <property type="match status" value="1"/>
</dbReference>
<dbReference type="EMBL" id="NTFH01000005">
    <property type="protein sequence ID" value="PHQ16042.1"/>
    <property type="molecule type" value="Genomic_DNA"/>
</dbReference>
<evidence type="ECO:0000313" key="2">
    <source>
        <dbReference type="Proteomes" id="UP000231409"/>
    </source>
</evidence>
<reference evidence="1 2" key="1">
    <citation type="submission" date="2017-09" db="EMBL/GenBank/DDBJ databases">
        <title>The draft genome sequences of Marinobacter sp. PWS21.</title>
        <authorList>
            <person name="Cao J."/>
        </authorList>
    </citation>
    <scope>NUCLEOTIDE SEQUENCE [LARGE SCALE GENOMIC DNA]</scope>
    <source>
        <strain evidence="1 2">PWS21</strain>
    </source>
</reference>
<dbReference type="CDD" id="cd07389">
    <property type="entry name" value="MPP_PhoD"/>
    <property type="match status" value="1"/>
</dbReference>
<proteinExistence type="predicted"/>
<dbReference type="PANTHER" id="PTHR37031:SF2">
    <property type="entry name" value="PHOD-LIKE PHOSPHATASE METALLOPHOSPHATASE DOMAIN-CONTAINING PROTEIN"/>
    <property type="match status" value="1"/>
</dbReference>
<evidence type="ECO:0008006" key="3">
    <source>
        <dbReference type="Google" id="ProtNLM"/>
    </source>
</evidence>
<sequence length="642" mass="73006">MEAAAGTASPVLAGPLLRHTATDRMVLWLASREPLDLMIRVTGRDQPQQHYLDRAIRGDELTRLRVGSHAWLHLLEITPDLPLPRDTFLEYDLGIVTHGTPRWVQDWAPHLCPGNRARPGFVLKSRLDRILHGSCRRPHHPAADGLLRVDEELQSAANPGEVPALLLMTGDQIYADDVAGPMLHAIHCVIHQLGLYQEVLEGASLAHSRELTSVANAYYHRDELLPKSEFNEELTERFFGGVRKPVFTTANAGNHLISFAEVIAMYLLVWSPTPWSLVTAAEPVSDVDELARYRREQQAIDAFRAGLPKAARALANVPVYMIFDDHDISDDWNLSALWETTAYEHPFSRRIIGNALLGYLLCQGWGNQPGNVRDLLVPCRQLLDADRDHHELDKATQDQLIDNLFHFRHWHYSLPTHPKLVVLDTRTHRWRSELRRSHPSGLMDWEALTDFQQEIMGEKAVVVVSPAPMFGVKLIEMIQRVFTWFGKPLLVDAENWMAHRGAASVLLNIFGHPRTPGHFVILSGDVHYSFAYDIRLRHKRNGPQIWQITSSGIKNEFPNGLLEWLDRLNRWLFAPWSPLNWFTKRRRMHIRPRLPEGREAGERLWNHAGIGEVWLDDDGTPSAIRQLNADGGGTVFQPGRDV</sequence>
<dbReference type="AlphaFoldDB" id="A0A2G1UNJ2"/>
<dbReference type="Gene3D" id="3.60.21.70">
    <property type="entry name" value="PhoD-like phosphatase"/>
    <property type="match status" value="1"/>
</dbReference>
<gene>
    <name evidence="1" type="ORF">CLH61_06995</name>
</gene>
<dbReference type="Proteomes" id="UP000231409">
    <property type="component" value="Unassembled WGS sequence"/>
</dbReference>